<feature type="region of interest" description="Disordered" evidence="3">
    <location>
        <begin position="347"/>
        <end position="384"/>
    </location>
</feature>
<dbReference type="InterPro" id="IPR000198">
    <property type="entry name" value="RhoGAP_dom"/>
</dbReference>
<feature type="region of interest" description="Disordered" evidence="3">
    <location>
        <begin position="274"/>
        <end position="307"/>
    </location>
</feature>
<evidence type="ECO:0000259" key="6">
    <source>
        <dbReference type="PROSITE" id="PS50238"/>
    </source>
</evidence>
<protein>
    <recommendedName>
        <fullName evidence="9">GTPase-activating protein BEM3</fullName>
    </recommendedName>
</protein>
<dbReference type="PROSITE" id="PS50238">
    <property type="entry name" value="RHOGAP"/>
    <property type="match status" value="1"/>
</dbReference>
<dbReference type="Pfam" id="PF00787">
    <property type="entry name" value="PX"/>
    <property type="match status" value="1"/>
</dbReference>
<dbReference type="Gene3D" id="3.30.1520.10">
    <property type="entry name" value="Phox-like domain"/>
    <property type="match status" value="1"/>
</dbReference>
<dbReference type="InterPro" id="IPR001683">
    <property type="entry name" value="PX_dom"/>
</dbReference>
<feature type="region of interest" description="Disordered" evidence="3">
    <location>
        <begin position="84"/>
        <end position="160"/>
    </location>
</feature>
<dbReference type="GO" id="GO:0005933">
    <property type="term" value="C:cellular bud"/>
    <property type="evidence" value="ECO:0007669"/>
    <property type="project" value="UniProtKB-ARBA"/>
</dbReference>
<keyword evidence="2" id="KW-0175">Coiled coil</keyword>
<name>A0A0V1Q531_9ASCO</name>
<evidence type="ECO:0008006" key="9">
    <source>
        <dbReference type="Google" id="ProtNLM"/>
    </source>
</evidence>
<feature type="region of interest" description="Disordered" evidence="3">
    <location>
        <begin position="174"/>
        <end position="219"/>
    </location>
</feature>
<feature type="region of interest" description="Disordered" evidence="3">
    <location>
        <begin position="1"/>
        <end position="26"/>
    </location>
</feature>
<evidence type="ECO:0000313" key="8">
    <source>
        <dbReference type="Proteomes" id="UP000054251"/>
    </source>
</evidence>
<dbReference type="SUPFAM" id="SSF50729">
    <property type="entry name" value="PH domain-like"/>
    <property type="match status" value="1"/>
</dbReference>
<sequence>MKEILKHQSEKNSKDHQPFSASMDRLKVTDEYIKKLENEKKELQEKLSRQEKVIGILQGQLTANGIPILSGTISSILSGEISEAPSTASKESNEEDIPQRSVKRQLTPQRGLANKTSSSSLTSNRSLHIPKSPTGHLSPTSPTDKARDYESNRSSVYSDIDDGLSYKKSLAQLEDTKSRNKDNANETNETNHNDTINENPNSKQIEEADRTFGPGDESSINTVLENTKVKPATDGALDNKLSINDSLSTKKEISTTNLLTNNEMKDIGLVTQHKNTSTSSFNSNYKSRIKLPPSLQPPQKPGKDLSIDTSIASSAGQKLLNSSDRNDTIGRQISNDQISIQSLITTPSIMDAPPSQSTPKLGSDTGSFRKLPLTPEMGGFSGRFAQRSNDQLTGESQTNFQQPLPDHESTLLRTPITNEFLAHDSESLSRLSTQTPNSSFQVLHTPKAEEDDSALFIKPDEFQTISLTVVSTINTSNTSSSKKDDPACTISVNDRESKKEMWRIRKTYSQLVAFDNEIRPIVDYFGLPPIPDKSLFLSTSPNKVDARKNTLQNYFNTIFLMPHIPHIILYRICKYLSLDFINPLDDFRSGARKEGYLIRRYKGLGSSWKIRWCQVDGPFLEIYEIPGGVCLEQIKLRGSQIGKQTNDSVAEERGYRHAFLIMEPQKKISSSSKYFFCAESDEERDDWVEALVEFNEIGDTSMTSYGSNDNDNSFSTDLDGRAKENQEDEIVKQYSSQTSNSQTDFVGGYQYQHSTSSIDLPNNNNSEKATQKELKEAKRLKKRSIFPFRNKLNSLIFDTNAPESDLSQTVIGSQPQQEQQESNIQLYLDLMNLDDDLTKAIFGRELSVAYELSNHKLFDRSIPSICYRCLDFLLKAGAIYEEGIFRLSGSASSIRQLKDQFNTNFDIDLYESPLQPDMHTVSGLLKTYLRELPTPILGGQQYNDLKHITDTRGEASSRSELALIFRDYLSDSTNIDDIHYNVCYVIFKFLNQIIANKGTNRMNLRNVCIVFVPTLNISVEVLTTLLVDFDCIFEGGSPIANEKREVLDLYIPNF</sequence>
<dbReference type="PROSITE" id="PS50195">
    <property type="entry name" value="PX"/>
    <property type="match status" value="1"/>
</dbReference>
<dbReference type="Proteomes" id="UP000054251">
    <property type="component" value="Unassembled WGS sequence"/>
</dbReference>
<feature type="domain" description="PX" evidence="5">
    <location>
        <begin position="466"/>
        <end position="588"/>
    </location>
</feature>
<dbReference type="Pfam" id="PF00169">
    <property type="entry name" value="PH"/>
    <property type="match status" value="1"/>
</dbReference>
<dbReference type="GeneID" id="26837713"/>
<feature type="domain" description="Rho-GAP" evidence="6">
    <location>
        <begin position="850"/>
        <end position="1054"/>
    </location>
</feature>
<dbReference type="OrthoDB" id="185175at2759"/>
<reference evidence="7 8" key="1">
    <citation type="submission" date="2015-11" db="EMBL/GenBank/DDBJ databases">
        <title>The genome of Debaryomyces fabryi.</title>
        <authorList>
            <person name="Tafer H."/>
            <person name="Lopandic K."/>
        </authorList>
    </citation>
    <scope>NUCLEOTIDE SEQUENCE [LARGE SCALE GENOMIC DNA]</scope>
    <source>
        <strain evidence="7 8">CBS 789</strain>
    </source>
</reference>
<evidence type="ECO:0000259" key="5">
    <source>
        <dbReference type="PROSITE" id="PS50195"/>
    </source>
</evidence>
<dbReference type="PROSITE" id="PS50003">
    <property type="entry name" value="PH_DOMAIN"/>
    <property type="match status" value="1"/>
</dbReference>
<dbReference type="Pfam" id="PF00620">
    <property type="entry name" value="RhoGAP"/>
    <property type="match status" value="1"/>
</dbReference>
<feature type="compositionally biased region" description="Basic and acidic residues" evidence="3">
    <location>
        <begin position="174"/>
        <end position="192"/>
    </location>
</feature>
<evidence type="ECO:0000256" key="1">
    <source>
        <dbReference type="ARBA" id="ARBA00022468"/>
    </source>
</evidence>
<evidence type="ECO:0000256" key="3">
    <source>
        <dbReference type="SAM" id="MobiDB-lite"/>
    </source>
</evidence>
<dbReference type="SMART" id="SM00233">
    <property type="entry name" value="PH"/>
    <property type="match status" value="1"/>
</dbReference>
<dbReference type="Gene3D" id="2.30.29.30">
    <property type="entry name" value="Pleckstrin-homology domain (PH domain)/Phosphotyrosine-binding domain (PTB)"/>
    <property type="match status" value="1"/>
</dbReference>
<dbReference type="AlphaFoldDB" id="A0A0V1Q531"/>
<evidence type="ECO:0000259" key="4">
    <source>
        <dbReference type="PROSITE" id="PS50003"/>
    </source>
</evidence>
<evidence type="ECO:0000256" key="2">
    <source>
        <dbReference type="SAM" id="Coils"/>
    </source>
</evidence>
<feature type="compositionally biased region" description="Basic and acidic residues" evidence="3">
    <location>
        <begin position="1"/>
        <end position="17"/>
    </location>
</feature>
<feature type="coiled-coil region" evidence="2">
    <location>
        <begin position="26"/>
        <end position="60"/>
    </location>
</feature>
<organism evidence="7 8">
    <name type="scientific">Debaryomyces fabryi</name>
    <dbReference type="NCBI Taxonomy" id="58627"/>
    <lineage>
        <taxon>Eukaryota</taxon>
        <taxon>Fungi</taxon>
        <taxon>Dikarya</taxon>
        <taxon>Ascomycota</taxon>
        <taxon>Saccharomycotina</taxon>
        <taxon>Pichiomycetes</taxon>
        <taxon>Debaryomycetaceae</taxon>
        <taxon>Debaryomyces</taxon>
    </lineage>
</organism>
<feature type="compositionally biased region" description="Polar residues" evidence="3">
    <location>
        <begin position="347"/>
        <end position="366"/>
    </location>
</feature>
<feature type="domain" description="PH" evidence="4">
    <location>
        <begin position="590"/>
        <end position="696"/>
    </location>
</feature>
<keyword evidence="8" id="KW-1185">Reference proteome</keyword>
<proteinExistence type="predicted"/>
<dbReference type="GO" id="GO:0005938">
    <property type="term" value="C:cell cortex"/>
    <property type="evidence" value="ECO:0007669"/>
    <property type="project" value="UniProtKB-ARBA"/>
</dbReference>
<dbReference type="PANTHER" id="PTHR23176:SF129">
    <property type="entry name" value="RHO GTPASE ACTIVATING PROTEIN AT 16F, ISOFORM E-RELATED"/>
    <property type="match status" value="1"/>
</dbReference>
<dbReference type="GO" id="GO:0005096">
    <property type="term" value="F:GTPase activator activity"/>
    <property type="evidence" value="ECO:0007669"/>
    <property type="project" value="UniProtKB-KW"/>
</dbReference>
<dbReference type="SMART" id="SM00324">
    <property type="entry name" value="RhoGAP"/>
    <property type="match status" value="1"/>
</dbReference>
<feature type="compositionally biased region" description="Polar residues" evidence="3">
    <location>
        <begin position="193"/>
        <end position="203"/>
    </location>
</feature>
<dbReference type="InterPro" id="IPR011993">
    <property type="entry name" value="PH-like_dom_sf"/>
</dbReference>
<dbReference type="EMBL" id="LMYN01000008">
    <property type="protein sequence ID" value="KSA03565.1"/>
    <property type="molecule type" value="Genomic_DNA"/>
</dbReference>
<accession>A0A0V1Q531</accession>
<dbReference type="PANTHER" id="PTHR23176">
    <property type="entry name" value="RHO/RAC/CDC GTPASE-ACTIVATING PROTEIN"/>
    <property type="match status" value="1"/>
</dbReference>
<feature type="compositionally biased region" description="Low complexity" evidence="3">
    <location>
        <begin position="116"/>
        <end position="127"/>
    </location>
</feature>
<dbReference type="RefSeq" id="XP_015469667.1">
    <property type="nucleotide sequence ID" value="XM_015609534.1"/>
</dbReference>
<dbReference type="SUPFAM" id="SSF48350">
    <property type="entry name" value="GTPase activation domain, GAP"/>
    <property type="match status" value="1"/>
</dbReference>
<dbReference type="CDD" id="cd06093">
    <property type="entry name" value="PX_domain"/>
    <property type="match status" value="1"/>
</dbReference>
<dbReference type="GO" id="GO:0007165">
    <property type="term" value="P:signal transduction"/>
    <property type="evidence" value="ECO:0007669"/>
    <property type="project" value="InterPro"/>
</dbReference>
<dbReference type="InterPro" id="IPR036871">
    <property type="entry name" value="PX_dom_sf"/>
</dbReference>
<feature type="compositionally biased region" description="Polar residues" evidence="3">
    <location>
        <begin position="274"/>
        <end position="286"/>
    </location>
</feature>
<evidence type="ECO:0000313" key="7">
    <source>
        <dbReference type="EMBL" id="KSA03565.1"/>
    </source>
</evidence>
<keyword evidence="1" id="KW-0343">GTPase activation</keyword>
<dbReference type="InterPro" id="IPR001849">
    <property type="entry name" value="PH_domain"/>
</dbReference>
<dbReference type="GO" id="GO:0035091">
    <property type="term" value="F:phosphatidylinositol binding"/>
    <property type="evidence" value="ECO:0007669"/>
    <property type="project" value="InterPro"/>
</dbReference>
<gene>
    <name evidence="7" type="ORF">AC631_00704</name>
</gene>
<dbReference type="InterPro" id="IPR008936">
    <property type="entry name" value="Rho_GTPase_activation_prot"/>
</dbReference>
<comment type="caution">
    <text evidence="7">The sequence shown here is derived from an EMBL/GenBank/DDBJ whole genome shotgun (WGS) entry which is preliminary data.</text>
</comment>
<dbReference type="CDD" id="cd04400">
    <property type="entry name" value="RhoGAP_fBEM3"/>
    <property type="match status" value="1"/>
</dbReference>
<dbReference type="SMART" id="SM00312">
    <property type="entry name" value="PX"/>
    <property type="match status" value="1"/>
</dbReference>
<dbReference type="Gene3D" id="1.10.555.10">
    <property type="entry name" value="Rho GTPase activation protein"/>
    <property type="match status" value="1"/>
</dbReference>
<dbReference type="InterPro" id="IPR050729">
    <property type="entry name" value="Rho-GAP"/>
</dbReference>